<accession>A0A543BBS8</accession>
<dbReference type="GO" id="GO:0016787">
    <property type="term" value="F:hydrolase activity"/>
    <property type="evidence" value="ECO:0007669"/>
    <property type="project" value="UniProtKB-KW"/>
</dbReference>
<gene>
    <name evidence="1" type="ORF">FB560_3772</name>
</gene>
<keyword evidence="1" id="KW-0378">Hydrolase</keyword>
<evidence type="ECO:0000313" key="1">
    <source>
        <dbReference type="EMBL" id="TQL82288.1"/>
    </source>
</evidence>
<dbReference type="RefSeq" id="WP_141874217.1">
    <property type="nucleotide sequence ID" value="NZ_VFOX01000002.1"/>
</dbReference>
<name>A0A543BBS8_9MICO</name>
<dbReference type="InterPro" id="IPR036514">
    <property type="entry name" value="SGNH_hydro_sf"/>
</dbReference>
<dbReference type="SUPFAM" id="SSF52266">
    <property type="entry name" value="SGNH hydrolase"/>
    <property type="match status" value="2"/>
</dbReference>
<organism evidence="1 2">
    <name type="scientific">Microbacterium saperdae</name>
    <dbReference type="NCBI Taxonomy" id="69368"/>
    <lineage>
        <taxon>Bacteria</taxon>
        <taxon>Bacillati</taxon>
        <taxon>Actinomycetota</taxon>
        <taxon>Actinomycetes</taxon>
        <taxon>Micrococcales</taxon>
        <taxon>Microbacteriaceae</taxon>
        <taxon>Microbacterium</taxon>
    </lineage>
</organism>
<comment type="caution">
    <text evidence="1">The sequence shown here is derived from an EMBL/GenBank/DDBJ whole genome shotgun (WGS) entry which is preliminary data.</text>
</comment>
<dbReference type="Gene3D" id="3.40.50.1110">
    <property type="entry name" value="SGNH hydrolase"/>
    <property type="match status" value="1"/>
</dbReference>
<sequence>MSGRRDGSSLIAIGDSLTEHGTWPEMLADAAGWGVERVAYAGQTSTELAVRLGAIGMTFSVAGRAREGRIPLTPVTPSGDFRHHIDAGMADIAVPGVLGGLRGLLTHRVGGAALEGWEFASEGTPPAGHAPLDFHAEAPVFSAPAAFVIWCGRNNPGPIAARDIAAIVAELRAHHSAARSLVLGVHAASFEPEGSEGAALVDGLNATLAQAFGDHFVDLGTAFDAAAPTSDGTTAARLRSDDVHLNAAGDEVVARAVAHRLSGLGWWPSGRALPS</sequence>
<reference evidence="1 2" key="1">
    <citation type="submission" date="2019-06" db="EMBL/GenBank/DDBJ databases">
        <title>Sequencing the genomes of 1000 actinobacteria strains.</title>
        <authorList>
            <person name="Klenk H.-P."/>
        </authorList>
    </citation>
    <scope>NUCLEOTIDE SEQUENCE [LARGE SCALE GENOMIC DNA]</scope>
    <source>
        <strain evidence="1 2">DSM 20169</strain>
    </source>
</reference>
<dbReference type="OrthoDB" id="9805821at2"/>
<protein>
    <submittedName>
        <fullName evidence="1">GDSL-like lipase/acylhydrolase family protein</fullName>
    </submittedName>
</protein>
<dbReference type="AlphaFoldDB" id="A0A543BBS8"/>
<dbReference type="Proteomes" id="UP000317209">
    <property type="component" value="Unassembled WGS sequence"/>
</dbReference>
<proteinExistence type="predicted"/>
<evidence type="ECO:0000313" key="2">
    <source>
        <dbReference type="Proteomes" id="UP000317209"/>
    </source>
</evidence>
<keyword evidence="2" id="KW-1185">Reference proteome</keyword>
<dbReference type="EMBL" id="VFOX01000002">
    <property type="protein sequence ID" value="TQL82288.1"/>
    <property type="molecule type" value="Genomic_DNA"/>
</dbReference>